<dbReference type="KEGG" id="hda:BB347_18470"/>
<dbReference type="Proteomes" id="UP000185687">
    <property type="component" value="Unassembled WGS sequence"/>
</dbReference>
<proteinExistence type="predicted"/>
<gene>
    <name evidence="2" type="ORF">BB347_18470</name>
    <name evidence="3" type="ORF">SAMN05421809_3767</name>
</gene>
<dbReference type="RefSeq" id="WP_076584266.1">
    <property type="nucleotide sequence ID" value="NZ_CP019330.1"/>
</dbReference>
<evidence type="ECO:0000256" key="1">
    <source>
        <dbReference type="SAM" id="Phobius"/>
    </source>
</evidence>
<dbReference type="Proteomes" id="UP000187321">
    <property type="component" value="Plasmid unnamed3"/>
</dbReference>
<evidence type="ECO:0000313" key="3">
    <source>
        <dbReference type="EMBL" id="SIS08138.1"/>
    </source>
</evidence>
<keyword evidence="1" id="KW-0472">Membrane</keyword>
<accession>A0A1N7G6F8</accession>
<feature type="transmembrane region" description="Helical" evidence="1">
    <location>
        <begin position="57"/>
        <end position="76"/>
    </location>
</feature>
<dbReference type="EMBL" id="FTNP01000009">
    <property type="protein sequence ID" value="SIS08138.1"/>
    <property type="molecule type" value="Genomic_DNA"/>
</dbReference>
<sequence>MPRDTPVPTFSDVTNIEPWELARVAGGQRGALPFISAWLLILGIVIFSAATGGIATVLLAIFILFILSIGTAWAAFDSLAGLSYTDPEFIGIAGILLAIAAALFAGPMVGVAVFVAAIVLMAAW</sequence>
<protein>
    <submittedName>
        <fullName evidence="3">Uncharacterized protein</fullName>
    </submittedName>
</protein>
<keyword evidence="4" id="KW-1185">Reference proteome</keyword>
<evidence type="ECO:0000313" key="4">
    <source>
        <dbReference type="Proteomes" id="UP000185687"/>
    </source>
</evidence>
<keyword evidence="2" id="KW-0614">Plasmid</keyword>
<evidence type="ECO:0000313" key="2">
    <source>
        <dbReference type="EMBL" id="APX98693.1"/>
    </source>
</evidence>
<organism evidence="3 4">
    <name type="scientific">Natronorubrum daqingense</name>
    <dbReference type="NCBI Taxonomy" id="588898"/>
    <lineage>
        <taxon>Archaea</taxon>
        <taxon>Methanobacteriati</taxon>
        <taxon>Methanobacteriota</taxon>
        <taxon>Stenosarchaea group</taxon>
        <taxon>Halobacteria</taxon>
        <taxon>Halobacteriales</taxon>
        <taxon>Natrialbaceae</taxon>
        <taxon>Natronorubrum</taxon>
    </lineage>
</organism>
<name>A0A1N7G6F8_9EURY</name>
<feature type="transmembrane region" description="Helical" evidence="1">
    <location>
        <begin position="31"/>
        <end position="50"/>
    </location>
</feature>
<geneLocation type="plasmid" evidence="2">
    <name>unnamed3</name>
</geneLocation>
<dbReference type="EMBL" id="CP019330">
    <property type="protein sequence ID" value="APX98693.1"/>
    <property type="molecule type" value="Genomic_DNA"/>
</dbReference>
<reference evidence="2 5" key="1">
    <citation type="submission" date="2017-01" db="EMBL/GenBank/DDBJ databases">
        <title>Complete genome sequence of Haloterrigena daqingensis type strain (JX313T).</title>
        <authorList>
            <person name="Shuang W."/>
        </authorList>
    </citation>
    <scope>NUCLEOTIDE SEQUENCE [LARGE SCALE GENOMIC DNA]</scope>
    <source>
        <strain evidence="5">JX313</strain>
        <strain evidence="2">JX313T</strain>
        <plasmid evidence="5">Plasmid unnamed3</plasmid>
        <plasmid evidence="2">unnamed3</plasmid>
    </source>
</reference>
<evidence type="ECO:0000313" key="5">
    <source>
        <dbReference type="Proteomes" id="UP000187321"/>
    </source>
</evidence>
<dbReference type="GeneID" id="30957971"/>
<keyword evidence="1" id="KW-1133">Transmembrane helix</keyword>
<reference evidence="3 4" key="2">
    <citation type="submission" date="2017-01" db="EMBL/GenBank/DDBJ databases">
        <authorList>
            <person name="Mah S.A."/>
            <person name="Swanson W.J."/>
            <person name="Moy G.W."/>
            <person name="Vacquier V.D."/>
        </authorList>
    </citation>
    <scope>NUCLEOTIDE SEQUENCE [LARGE SCALE GENOMIC DNA]</scope>
    <source>
        <strain evidence="3 4">CGMCC 1.8909</strain>
    </source>
</reference>
<keyword evidence="1" id="KW-0812">Transmembrane</keyword>
<feature type="transmembrane region" description="Helical" evidence="1">
    <location>
        <begin position="96"/>
        <end position="123"/>
    </location>
</feature>
<dbReference type="AlphaFoldDB" id="A0A1N7G6F8"/>